<dbReference type="RefSeq" id="WP_377789418.1">
    <property type="nucleotide sequence ID" value="NZ_JBHLYQ010000064.1"/>
</dbReference>
<dbReference type="PANTHER" id="PTHR43245:SF52">
    <property type="entry name" value="NAD-DEPENDENT EPIMERASE_DEHYDRATASE"/>
    <property type="match status" value="1"/>
</dbReference>
<evidence type="ECO:0000259" key="1">
    <source>
        <dbReference type="Pfam" id="PF01370"/>
    </source>
</evidence>
<dbReference type="Proteomes" id="UP001589788">
    <property type="component" value="Unassembled WGS sequence"/>
</dbReference>
<proteinExistence type="predicted"/>
<reference evidence="2 3" key="1">
    <citation type="submission" date="2024-09" db="EMBL/GenBank/DDBJ databases">
        <authorList>
            <person name="Sun Q."/>
            <person name="Mori K."/>
        </authorList>
    </citation>
    <scope>NUCLEOTIDE SEQUENCE [LARGE SCALE GENOMIC DNA]</scope>
    <source>
        <strain evidence="2 3">JCM 15389</strain>
    </source>
</reference>
<dbReference type="Pfam" id="PF01370">
    <property type="entry name" value="Epimerase"/>
    <property type="match status" value="1"/>
</dbReference>
<sequence length="359" mass="39443">MGRRILVTGIDTFWGGRMAQALEQDPEVELVLGLGRTPPRVRLERAEVVRTDQAYTLLSRIVRATQVDTVVHTFLVVDSTKASGRALHEINVIGTLNLLAACSQPEAAVRQVVVKSSTLVYGASPRDPAWFDEDHPRVAQAATRLERSLLEVEGLVRDFAEDNPDIVVSVLRFANVLGPNITTPLSTGLARRLAPVISGFDPLLQFVEEHDVVRALAHATTERLPGTYNVAGAGKVPWREVLASCGALPLRLPPLGTQLAAAPLVRLGVLEFPPELDALLRYGRGVDTRRFEAAGFRYAATTAGAVERFARALRLRRSVGQEPPGYTYEQDVEEFFRRSPAVIRRPEGPPRRTARSQQI</sequence>
<dbReference type="SUPFAM" id="SSF51735">
    <property type="entry name" value="NAD(P)-binding Rossmann-fold domains"/>
    <property type="match status" value="1"/>
</dbReference>
<keyword evidence="3" id="KW-1185">Reference proteome</keyword>
<name>A0ABV6C2V6_9ACTN</name>
<accession>A0ABV6C2V6</accession>
<dbReference type="InterPro" id="IPR036291">
    <property type="entry name" value="NAD(P)-bd_dom_sf"/>
</dbReference>
<protein>
    <submittedName>
        <fullName evidence="2">NAD-dependent epimerase/dehydratase family protein</fullName>
    </submittedName>
</protein>
<feature type="domain" description="NAD-dependent epimerase/dehydratase" evidence="1">
    <location>
        <begin position="5"/>
        <end position="231"/>
    </location>
</feature>
<organism evidence="2 3">
    <name type="scientific">Aciditerrimonas ferrireducens</name>
    <dbReference type="NCBI Taxonomy" id="667306"/>
    <lineage>
        <taxon>Bacteria</taxon>
        <taxon>Bacillati</taxon>
        <taxon>Actinomycetota</taxon>
        <taxon>Acidimicrobiia</taxon>
        <taxon>Acidimicrobiales</taxon>
        <taxon>Acidimicrobiaceae</taxon>
        <taxon>Aciditerrimonas</taxon>
    </lineage>
</organism>
<comment type="caution">
    <text evidence="2">The sequence shown here is derived from an EMBL/GenBank/DDBJ whole genome shotgun (WGS) entry which is preliminary data.</text>
</comment>
<evidence type="ECO:0000313" key="3">
    <source>
        <dbReference type="Proteomes" id="UP001589788"/>
    </source>
</evidence>
<dbReference type="InterPro" id="IPR001509">
    <property type="entry name" value="Epimerase_deHydtase"/>
</dbReference>
<dbReference type="EMBL" id="JBHLYQ010000064">
    <property type="protein sequence ID" value="MFC0082025.1"/>
    <property type="molecule type" value="Genomic_DNA"/>
</dbReference>
<gene>
    <name evidence="2" type="ORF">ACFFRE_07675</name>
</gene>
<dbReference type="PANTHER" id="PTHR43245">
    <property type="entry name" value="BIFUNCTIONAL POLYMYXIN RESISTANCE PROTEIN ARNA"/>
    <property type="match status" value="1"/>
</dbReference>
<evidence type="ECO:0000313" key="2">
    <source>
        <dbReference type="EMBL" id="MFC0082025.1"/>
    </source>
</evidence>
<dbReference type="InterPro" id="IPR050177">
    <property type="entry name" value="Lipid_A_modif_metabolic_enz"/>
</dbReference>
<dbReference type="Gene3D" id="3.40.50.720">
    <property type="entry name" value="NAD(P)-binding Rossmann-like Domain"/>
    <property type="match status" value="1"/>
</dbReference>